<evidence type="ECO:0000313" key="2">
    <source>
        <dbReference type="EMBL" id="TNN54731.1"/>
    </source>
</evidence>
<dbReference type="EMBL" id="SRLO01000476">
    <property type="protein sequence ID" value="TNN54731.1"/>
    <property type="molecule type" value="Genomic_DNA"/>
</dbReference>
<organism evidence="2 3">
    <name type="scientific">Liparis tanakae</name>
    <name type="common">Tanaka's snailfish</name>
    <dbReference type="NCBI Taxonomy" id="230148"/>
    <lineage>
        <taxon>Eukaryota</taxon>
        <taxon>Metazoa</taxon>
        <taxon>Chordata</taxon>
        <taxon>Craniata</taxon>
        <taxon>Vertebrata</taxon>
        <taxon>Euteleostomi</taxon>
        <taxon>Actinopterygii</taxon>
        <taxon>Neopterygii</taxon>
        <taxon>Teleostei</taxon>
        <taxon>Neoteleostei</taxon>
        <taxon>Acanthomorphata</taxon>
        <taxon>Eupercaria</taxon>
        <taxon>Perciformes</taxon>
        <taxon>Cottioidei</taxon>
        <taxon>Cottales</taxon>
        <taxon>Liparidae</taxon>
        <taxon>Liparis</taxon>
    </lineage>
</organism>
<keyword evidence="1" id="KW-0732">Signal</keyword>
<dbReference type="AlphaFoldDB" id="A0A4Z2GN97"/>
<accession>A0A4Z2GN97</accession>
<name>A0A4Z2GN97_9TELE</name>
<reference evidence="2 3" key="1">
    <citation type="submission" date="2019-03" db="EMBL/GenBank/DDBJ databases">
        <title>First draft genome of Liparis tanakae, snailfish: a comprehensive survey of snailfish specific genes.</title>
        <authorList>
            <person name="Kim W."/>
            <person name="Song I."/>
            <person name="Jeong J.-H."/>
            <person name="Kim D."/>
            <person name="Kim S."/>
            <person name="Ryu S."/>
            <person name="Song J.Y."/>
            <person name="Lee S.K."/>
        </authorList>
    </citation>
    <scope>NUCLEOTIDE SEQUENCE [LARGE SCALE GENOMIC DNA]</scope>
    <source>
        <tissue evidence="2">Muscle</tissue>
    </source>
</reference>
<keyword evidence="3" id="KW-1185">Reference proteome</keyword>
<feature type="chain" id="PRO_5021186235" evidence="1">
    <location>
        <begin position="33"/>
        <end position="126"/>
    </location>
</feature>
<evidence type="ECO:0000256" key="1">
    <source>
        <dbReference type="SAM" id="SignalP"/>
    </source>
</evidence>
<dbReference type="Proteomes" id="UP000314294">
    <property type="component" value="Unassembled WGS sequence"/>
</dbReference>
<keyword evidence="2" id="KW-0808">Transferase</keyword>
<sequence>MNPSGGLLRNSSTSITLMVMLCDSFLICPAISSSNGGQIKTEPLLKTNVQAVLIVSDLLRIPLDSPQAAEPQEHTSHRSIGLSDVVIVIQSQRNSFHARRGGQRKVEILQQAAELGQHVTPSLRVA</sequence>
<evidence type="ECO:0000313" key="3">
    <source>
        <dbReference type="Proteomes" id="UP000314294"/>
    </source>
</evidence>
<gene>
    <name evidence="2" type="primary">B3glct</name>
    <name evidence="2" type="ORF">EYF80_035074</name>
</gene>
<proteinExistence type="predicted"/>
<dbReference type="GO" id="GO:0016740">
    <property type="term" value="F:transferase activity"/>
    <property type="evidence" value="ECO:0007669"/>
    <property type="project" value="UniProtKB-KW"/>
</dbReference>
<protein>
    <submittedName>
        <fullName evidence="2">Beta-1,3-glucosyltransferase</fullName>
    </submittedName>
</protein>
<comment type="caution">
    <text evidence="2">The sequence shown here is derived from an EMBL/GenBank/DDBJ whole genome shotgun (WGS) entry which is preliminary data.</text>
</comment>
<feature type="signal peptide" evidence="1">
    <location>
        <begin position="1"/>
        <end position="32"/>
    </location>
</feature>